<evidence type="ECO:0000256" key="2">
    <source>
        <dbReference type="SAM" id="SignalP"/>
    </source>
</evidence>
<sequence length="170" mass="19600">MWFRRTMLPLCVFFMSPLPPASAEVYKWVDDAGNVHFGDRIPEQHKQSGESVDLSVRIPSAEEQRQAEARAESLQRVAGELGEQRREKERLEESEQVPAQQNVSTLPEEVKPGQGRLTREQRMANYEAEMQRYRESMACFGKYQIKGGGTRGYAFEECESVKKPRYPDVR</sequence>
<keyword evidence="5" id="KW-1185">Reference proteome</keyword>
<accession>A0A137S220</accession>
<feature type="compositionally biased region" description="Basic and acidic residues" evidence="1">
    <location>
        <begin position="60"/>
        <end position="73"/>
    </location>
</feature>
<feature type="signal peptide" evidence="2">
    <location>
        <begin position="1"/>
        <end position="23"/>
    </location>
</feature>
<feature type="chain" id="PRO_5007480119" description="DUF4124 domain-containing protein" evidence="2">
    <location>
        <begin position="24"/>
        <end position="170"/>
    </location>
</feature>
<dbReference type="AlphaFoldDB" id="A0A137S220"/>
<gene>
    <name evidence="4" type="ORF">J122_3914</name>
</gene>
<organism evidence="4 5">
    <name type="scientific">Marinobacter excellens LAMA 842</name>
    <dbReference type="NCBI Taxonomy" id="1306954"/>
    <lineage>
        <taxon>Bacteria</taxon>
        <taxon>Pseudomonadati</taxon>
        <taxon>Pseudomonadota</taxon>
        <taxon>Gammaproteobacteria</taxon>
        <taxon>Pseudomonadales</taxon>
        <taxon>Marinobacteraceae</taxon>
        <taxon>Marinobacter</taxon>
    </lineage>
</organism>
<evidence type="ECO:0000313" key="4">
    <source>
        <dbReference type="EMBL" id="KXO06471.1"/>
    </source>
</evidence>
<protein>
    <recommendedName>
        <fullName evidence="3">DUF4124 domain-containing protein</fullName>
    </recommendedName>
</protein>
<dbReference type="Proteomes" id="UP000070282">
    <property type="component" value="Unassembled WGS sequence"/>
</dbReference>
<keyword evidence="2" id="KW-0732">Signal</keyword>
<evidence type="ECO:0000259" key="3">
    <source>
        <dbReference type="Pfam" id="PF13511"/>
    </source>
</evidence>
<name>A0A137S220_9GAMM</name>
<proteinExistence type="predicted"/>
<comment type="caution">
    <text evidence="4">The sequence shown here is derived from an EMBL/GenBank/DDBJ whole genome shotgun (WGS) entry which is preliminary data.</text>
</comment>
<dbReference type="InterPro" id="IPR025392">
    <property type="entry name" value="DUF4124"/>
</dbReference>
<dbReference type="Pfam" id="PF13511">
    <property type="entry name" value="DUF4124"/>
    <property type="match status" value="1"/>
</dbReference>
<feature type="compositionally biased region" description="Basic and acidic residues" evidence="1">
    <location>
        <begin position="82"/>
        <end position="93"/>
    </location>
</feature>
<evidence type="ECO:0000313" key="5">
    <source>
        <dbReference type="Proteomes" id="UP000070282"/>
    </source>
</evidence>
<feature type="domain" description="DUF4124" evidence="3">
    <location>
        <begin position="17"/>
        <end position="65"/>
    </location>
</feature>
<reference evidence="5" key="1">
    <citation type="submission" date="2015-12" db="EMBL/GenBank/DDBJ databases">
        <authorList>
            <person name="Lima A."/>
            <person name="Farahani Zayas N."/>
            <person name="Castro Da Silva M.A."/>
            <person name="Cabral A."/>
            <person name="Pessatti M.L."/>
        </authorList>
    </citation>
    <scope>NUCLEOTIDE SEQUENCE [LARGE SCALE GENOMIC DNA]</scope>
    <source>
        <strain evidence="5">LAMA 842</strain>
    </source>
</reference>
<evidence type="ECO:0000256" key="1">
    <source>
        <dbReference type="SAM" id="MobiDB-lite"/>
    </source>
</evidence>
<dbReference type="RefSeq" id="WP_061333661.1">
    <property type="nucleotide sequence ID" value="NZ_LOCO01000034.1"/>
</dbReference>
<dbReference type="EMBL" id="LOCO01000034">
    <property type="protein sequence ID" value="KXO06471.1"/>
    <property type="molecule type" value="Genomic_DNA"/>
</dbReference>
<feature type="region of interest" description="Disordered" evidence="1">
    <location>
        <begin position="60"/>
        <end position="115"/>
    </location>
</feature>
<dbReference type="PATRIC" id="fig|1306954.6.peg.2751"/>